<dbReference type="InterPro" id="IPR005017">
    <property type="entry name" value="OMPP1/FadL/TodX"/>
</dbReference>
<name>A0ABV7T049_9GAMM</name>
<accession>A0ABV7T049</accession>
<evidence type="ECO:0000256" key="2">
    <source>
        <dbReference type="ARBA" id="ARBA00008163"/>
    </source>
</evidence>
<keyword evidence="4" id="KW-0812">Transmembrane</keyword>
<comment type="similarity">
    <text evidence="2">Belongs to the OmpP1/FadL family.</text>
</comment>
<sequence>MPRADRHGEYARYPLGGPRLLYDSGALNGRYRASLDFTTPESLESALSWRLDERWTSHGSAVWTRWGRLQEIVVENRGVALPGFTEVRETMNWSDTLSWHLGAAYQASPQWTVRAGFALDPSPTRRRDRTARVPVGDRKLYTIGAGWSPNRDVTLDLAYAYAQESTAQVKQSALVEQTAAGPLPIQPGYFADYRNRFHVLTAQLSYRF</sequence>
<comment type="caution">
    <text evidence="8">The sequence shown here is derived from an EMBL/GenBank/DDBJ whole genome shotgun (WGS) entry which is preliminary data.</text>
</comment>
<dbReference type="SUPFAM" id="SSF56935">
    <property type="entry name" value="Porins"/>
    <property type="match status" value="1"/>
</dbReference>
<dbReference type="RefSeq" id="WP_386359917.1">
    <property type="nucleotide sequence ID" value="NZ_JBHRXZ010000001.1"/>
</dbReference>
<dbReference type="Gene3D" id="2.40.160.60">
    <property type="entry name" value="Outer membrane protein transport protein (OMPP1/FadL/TodX)"/>
    <property type="match status" value="1"/>
</dbReference>
<dbReference type="Pfam" id="PF03349">
    <property type="entry name" value="Toluene_X"/>
    <property type="match status" value="1"/>
</dbReference>
<dbReference type="Proteomes" id="UP001595630">
    <property type="component" value="Unassembled WGS sequence"/>
</dbReference>
<organism evidence="8 9">
    <name type="scientific">Stutzerimonas tarimensis</name>
    <dbReference type="NCBI Taxonomy" id="1507735"/>
    <lineage>
        <taxon>Bacteria</taxon>
        <taxon>Pseudomonadati</taxon>
        <taxon>Pseudomonadota</taxon>
        <taxon>Gammaproteobacteria</taxon>
        <taxon>Pseudomonadales</taxon>
        <taxon>Pseudomonadaceae</taxon>
        <taxon>Stutzerimonas</taxon>
    </lineage>
</organism>
<reference evidence="9" key="1">
    <citation type="journal article" date="2019" name="Int. J. Syst. Evol. Microbiol.">
        <title>The Global Catalogue of Microorganisms (GCM) 10K type strain sequencing project: providing services to taxonomists for standard genome sequencing and annotation.</title>
        <authorList>
            <consortium name="The Broad Institute Genomics Platform"/>
            <consortium name="The Broad Institute Genome Sequencing Center for Infectious Disease"/>
            <person name="Wu L."/>
            <person name="Ma J."/>
        </authorList>
    </citation>
    <scope>NUCLEOTIDE SEQUENCE [LARGE SCALE GENOMIC DNA]</scope>
    <source>
        <strain evidence="9">KCTC 42447</strain>
    </source>
</reference>
<keyword evidence="7" id="KW-0998">Cell outer membrane</keyword>
<evidence type="ECO:0000256" key="1">
    <source>
        <dbReference type="ARBA" id="ARBA00004571"/>
    </source>
</evidence>
<dbReference type="PANTHER" id="PTHR35093:SF8">
    <property type="entry name" value="OUTER MEMBRANE PROTEIN NMB0088-RELATED"/>
    <property type="match status" value="1"/>
</dbReference>
<gene>
    <name evidence="8" type="ORF">ACFOMF_00070</name>
</gene>
<evidence type="ECO:0000256" key="6">
    <source>
        <dbReference type="ARBA" id="ARBA00023136"/>
    </source>
</evidence>
<comment type="subcellular location">
    <subcellularLocation>
        <location evidence="1">Cell outer membrane</location>
        <topology evidence="1">Multi-pass membrane protein</topology>
    </subcellularLocation>
</comment>
<evidence type="ECO:0000313" key="9">
    <source>
        <dbReference type="Proteomes" id="UP001595630"/>
    </source>
</evidence>
<keyword evidence="3" id="KW-1134">Transmembrane beta strand</keyword>
<keyword evidence="9" id="KW-1185">Reference proteome</keyword>
<evidence type="ECO:0000256" key="7">
    <source>
        <dbReference type="ARBA" id="ARBA00023237"/>
    </source>
</evidence>
<evidence type="ECO:0000256" key="5">
    <source>
        <dbReference type="ARBA" id="ARBA00022729"/>
    </source>
</evidence>
<dbReference type="PANTHER" id="PTHR35093">
    <property type="entry name" value="OUTER MEMBRANE PROTEIN NMB0088-RELATED"/>
    <property type="match status" value="1"/>
</dbReference>
<dbReference type="EMBL" id="JBHRXZ010000001">
    <property type="protein sequence ID" value="MFC3606184.1"/>
    <property type="molecule type" value="Genomic_DNA"/>
</dbReference>
<keyword evidence="6" id="KW-0472">Membrane</keyword>
<protein>
    <submittedName>
        <fullName evidence="8">OmpP1/FadL family transporter</fullName>
    </submittedName>
</protein>
<evidence type="ECO:0000256" key="3">
    <source>
        <dbReference type="ARBA" id="ARBA00022452"/>
    </source>
</evidence>
<evidence type="ECO:0000256" key="4">
    <source>
        <dbReference type="ARBA" id="ARBA00022692"/>
    </source>
</evidence>
<proteinExistence type="inferred from homology"/>
<evidence type="ECO:0000313" key="8">
    <source>
        <dbReference type="EMBL" id="MFC3606184.1"/>
    </source>
</evidence>
<keyword evidence="5" id="KW-0732">Signal</keyword>